<sequence>MKILYLSFYFEPDLCAGSFRNTSLAKELSRLSKGEHQIDVITTKPNRYDSFKVDAKNQECVDNMTINRIDLPSHNSGMLDQINAFRAYYSAVRNITKNQQYDLVFASSSRLFTAFLGCRIAKKKNIPLYLDIRDIFVDTMKDVLNNNLLKFITLPILKTIEHYTFSKATHINLISEGFRDYFACYKQVKFSYYTNGIDDVFLNNINQNVNDREKDTLEIIYAGNIGEGQGLHKIIPQVASELGNNYQFKIIGDGGAKSLLLDELNKRNLKNVNVNPPVGRKELIDMYNKADFLFLHLNDYDAFKKVLPSKLFELATFNRPIIAGVGGYAEEFIKKNIPNVILFNPCNVDEMVQKLRLYEYEKKERSAFKKVFNRKNINNKMAESILSYLK</sequence>
<dbReference type="AlphaFoldDB" id="A0AAJ6NA18"/>
<evidence type="ECO:0000259" key="1">
    <source>
        <dbReference type="Pfam" id="PF00534"/>
    </source>
</evidence>
<dbReference type="CDD" id="cd03794">
    <property type="entry name" value="GT4_WbuB-like"/>
    <property type="match status" value="1"/>
</dbReference>
<dbReference type="RefSeq" id="WP_306374073.1">
    <property type="nucleotide sequence ID" value="NZ_JASAYK010000003.1"/>
</dbReference>
<protein>
    <submittedName>
        <fullName evidence="2">Glycosyltransferase family 4 protein</fullName>
    </submittedName>
</protein>
<reference evidence="2" key="1">
    <citation type="journal article" date="2023" name="Front. Microbiol.">
        <title>Phylogeography and host specificity of Pasteurellaceae pathogenic to sea-farmed fish in the north-east Atlantic.</title>
        <authorList>
            <person name="Gulla S."/>
            <person name="Colquhoun D.J."/>
            <person name="Olsen A.B."/>
            <person name="Spilsberg B."/>
            <person name="Lagesen K."/>
            <person name="Aakesson C.P."/>
            <person name="Strom S."/>
            <person name="Manji F."/>
            <person name="Birkbeck T.H."/>
            <person name="Nilsen H.K."/>
        </authorList>
    </citation>
    <scope>NUCLEOTIDE SEQUENCE</scope>
    <source>
        <strain evidence="2">TW16_20</strain>
    </source>
</reference>
<organism evidence="2 3">
    <name type="scientific">Phocoenobacter skyensis</name>
    <dbReference type="NCBI Taxonomy" id="97481"/>
    <lineage>
        <taxon>Bacteria</taxon>
        <taxon>Pseudomonadati</taxon>
        <taxon>Pseudomonadota</taxon>
        <taxon>Gammaproteobacteria</taxon>
        <taxon>Pasteurellales</taxon>
        <taxon>Pasteurellaceae</taxon>
        <taxon>Phocoenobacter</taxon>
    </lineage>
</organism>
<gene>
    <name evidence="2" type="ORF">QJU93_06390</name>
</gene>
<dbReference type="GO" id="GO:0016757">
    <property type="term" value="F:glycosyltransferase activity"/>
    <property type="evidence" value="ECO:0007669"/>
    <property type="project" value="InterPro"/>
</dbReference>
<name>A0AAJ6NA18_9PAST</name>
<dbReference type="InterPro" id="IPR001296">
    <property type="entry name" value="Glyco_trans_1"/>
</dbReference>
<dbReference type="SUPFAM" id="SSF53756">
    <property type="entry name" value="UDP-Glycosyltransferase/glycogen phosphorylase"/>
    <property type="match status" value="1"/>
</dbReference>
<dbReference type="Pfam" id="PF00534">
    <property type="entry name" value="Glycos_transf_1"/>
    <property type="match status" value="1"/>
</dbReference>
<proteinExistence type="predicted"/>
<accession>A0AAJ6NA18</accession>
<dbReference type="Gene3D" id="3.40.50.2000">
    <property type="entry name" value="Glycogen Phosphorylase B"/>
    <property type="match status" value="2"/>
</dbReference>
<dbReference type="PANTHER" id="PTHR12526">
    <property type="entry name" value="GLYCOSYLTRANSFERASE"/>
    <property type="match status" value="1"/>
</dbReference>
<dbReference type="EMBL" id="JASAYQ010000009">
    <property type="protein sequence ID" value="MDP8172981.1"/>
    <property type="molecule type" value="Genomic_DNA"/>
</dbReference>
<evidence type="ECO:0000313" key="3">
    <source>
        <dbReference type="Proteomes" id="UP001236239"/>
    </source>
</evidence>
<dbReference type="Proteomes" id="UP001236239">
    <property type="component" value="Unassembled WGS sequence"/>
</dbReference>
<dbReference type="GO" id="GO:1901135">
    <property type="term" value="P:carbohydrate derivative metabolic process"/>
    <property type="evidence" value="ECO:0007669"/>
    <property type="project" value="UniProtKB-ARBA"/>
</dbReference>
<comment type="caution">
    <text evidence="2">The sequence shown here is derived from an EMBL/GenBank/DDBJ whole genome shotgun (WGS) entry which is preliminary data.</text>
</comment>
<evidence type="ECO:0000313" key="2">
    <source>
        <dbReference type="EMBL" id="MDP8172981.1"/>
    </source>
</evidence>
<feature type="domain" description="Glycosyl transferase family 1" evidence="1">
    <location>
        <begin position="207"/>
        <end position="370"/>
    </location>
</feature>